<evidence type="ECO:0000313" key="2">
    <source>
        <dbReference type="EMBL" id="AIC16289.1"/>
    </source>
</evidence>
<organism evidence="2 3">
    <name type="scientific">Nitrososphaera viennensis EN76</name>
    <dbReference type="NCBI Taxonomy" id="926571"/>
    <lineage>
        <taxon>Archaea</taxon>
        <taxon>Nitrososphaerota</taxon>
        <taxon>Nitrososphaeria</taxon>
        <taxon>Nitrososphaerales</taxon>
        <taxon>Nitrososphaeraceae</taxon>
        <taxon>Nitrososphaera</taxon>
    </lineage>
</organism>
<dbReference type="EMBL" id="CP007536">
    <property type="protein sequence ID" value="AIC16289.1"/>
    <property type="molecule type" value="Genomic_DNA"/>
</dbReference>
<sequence>MDNNNTPHGVREKFIEVANRKKILAHRCAKCGHTMLETVMFCEKCSASKFEDVELEGAGTVVTYTIQAVAPAGFEDAGSYAWVVFKINNANIRASGFLPGIKEPKDLPVGAKVKVAGFDQHHGLLLEKA</sequence>
<dbReference type="Proteomes" id="UP000027093">
    <property type="component" value="Chromosome"/>
</dbReference>
<dbReference type="PANTHER" id="PTHR34075:SF5">
    <property type="entry name" value="BLR3430 PROTEIN"/>
    <property type="match status" value="1"/>
</dbReference>
<dbReference type="RefSeq" id="WP_075055083.1">
    <property type="nucleotide sequence ID" value="NZ_CP007536.1"/>
</dbReference>
<dbReference type="InterPro" id="IPR012340">
    <property type="entry name" value="NA-bd_OB-fold"/>
</dbReference>
<dbReference type="GeneID" id="74947269"/>
<dbReference type="InterPro" id="IPR052513">
    <property type="entry name" value="Thioester_dehydratase-like"/>
</dbReference>
<dbReference type="SMR" id="A0A060HI82"/>
<dbReference type="KEGG" id="nvn:NVIE_020320"/>
<dbReference type="AlphaFoldDB" id="A0A060HI82"/>
<dbReference type="Pfam" id="PF01796">
    <property type="entry name" value="OB_ChsH2_C"/>
    <property type="match status" value="1"/>
</dbReference>
<protein>
    <submittedName>
        <fullName evidence="2">Putative nucleic-acid-binding protein</fullName>
    </submittedName>
</protein>
<dbReference type="InterPro" id="IPR002878">
    <property type="entry name" value="ChsH2_C"/>
</dbReference>
<keyword evidence="3" id="KW-1185">Reference proteome</keyword>
<evidence type="ECO:0000259" key="1">
    <source>
        <dbReference type="Pfam" id="PF01796"/>
    </source>
</evidence>
<dbReference type="PANTHER" id="PTHR34075">
    <property type="entry name" value="BLR3430 PROTEIN"/>
    <property type="match status" value="1"/>
</dbReference>
<accession>A0A060HI82</accession>
<reference evidence="2 3" key="1">
    <citation type="journal article" date="2014" name="Int. J. Syst. Evol. Microbiol.">
        <title>Nitrososphaera viennensis gen. nov., sp. nov., an aerobic and mesophilic, ammonia-oxidizing archaeon from soil and a member of the archaeal phylum Thaumarchaeota.</title>
        <authorList>
            <person name="Stieglmeier M."/>
            <person name="Klingl A."/>
            <person name="Alves R.J."/>
            <person name="Rittmann S.K."/>
            <person name="Melcher M."/>
            <person name="Leisch N."/>
            <person name="Schleper C."/>
        </authorList>
    </citation>
    <scope>NUCLEOTIDE SEQUENCE [LARGE SCALE GENOMIC DNA]</scope>
    <source>
        <strain evidence="2">EN76</strain>
    </source>
</reference>
<dbReference type="STRING" id="926571.NVIE_020320"/>
<dbReference type="HOGENOM" id="CLU_165225_0_0_2"/>
<dbReference type="Gene3D" id="6.10.30.10">
    <property type="match status" value="1"/>
</dbReference>
<proteinExistence type="predicted"/>
<dbReference type="SUPFAM" id="SSF50249">
    <property type="entry name" value="Nucleic acid-binding proteins"/>
    <property type="match status" value="1"/>
</dbReference>
<gene>
    <name evidence="2" type="ORF">NVIE_020320</name>
</gene>
<name>A0A060HI82_9ARCH</name>
<dbReference type="OrthoDB" id="9573at2157"/>
<feature type="domain" description="ChsH2 C-terminal OB-fold" evidence="1">
    <location>
        <begin position="53"/>
        <end position="116"/>
    </location>
</feature>
<evidence type="ECO:0000313" key="3">
    <source>
        <dbReference type="Proteomes" id="UP000027093"/>
    </source>
</evidence>